<sequence length="461" mass="51400">MAVAYDLVIISSTWLGRQIALKAAGLKARVALVEINPPDRHWLGMAAIYQEIIQVSGAITQAIAPEVSSRWLKTAVANLDELDSLAVLATLGIDVIQEKGEFCRLPHLAFSVKNRYLRGRSYLVMTANQTIYPEIAGIEQTYVYNSENLGEKIFFLAPQQRWVVIGGNATGVEFAQILNQLGARVTLVVKGDRILPHEDVEIATLLQAQLEAQGIRVITQAPVELVKQIDETKWVQAGNQAIETDEIFLAVKQYPQVANLNLEGVGVELDRRGIKVNRKLQTTNPKIYACSSHQQSIAAKEGQIALQNALFFPRSTINYHQIPTVVFSQPPLARIGLTEAQAKSIYGQKVFVLREYFKHLSIAQISGNLTGMCQIILRPNGEIIGAQILGAGAIELIEAIALSMQHKVKIQELSNFTSIYPSYTELFSRLGQIWQEKNLSRKKWLAEGLDLFFDWRRGWSK</sequence>
<organism evidence="6 7">
    <name type="scientific">Merismopedia glauca CCAP 1448/3</name>
    <dbReference type="NCBI Taxonomy" id="1296344"/>
    <lineage>
        <taxon>Bacteria</taxon>
        <taxon>Bacillati</taxon>
        <taxon>Cyanobacteriota</taxon>
        <taxon>Cyanophyceae</taxon>
        <taxon>Synechococcales</taxon>
        <taxon>Merismopediaceae</taxon>
        <taxon>Merismopedia</taxon>
    </lineage>
</organism>
<dbReference type="PRINTS" id="PR00368">
    <property type="entry name" value="FADPNR"/>
</dbReference>
<evidence type="ECO:0000256" key="3">
    <source>
        <dbReference type="ARBA" id="ARBA00022827"/>
    </source>
</evidence>
<reference evidence="6 7" key="2">
    <citation type="submission" date="2018-03" db="EMBL/GenBank/DDBJ databases">
        <title>The ancient ancestry and fast evolution of plastids.</title>
        <authorList>
            <person name="Moore K.R."/>
            <person name="Magnabosco C."/>
            <person name="Momper L."/>
            <person name="Gold D.A."/>
            <person name="Bosak T."/>
            <person name="Fournier G.P."/>
        </authorList>
    </citation>
    <scope>NUCLEOTIDE SEQUENCE [LARGE SCALE GENOMIC DNA]</scope>
    <source>
        <strain evidence="6 7">CCAP 1448/3</strain>
    </source>
</reference>
<keyword evidence="7" id="KW-1185">Reference proteome</keyword>
<evidence type="ECO:0000256" key="1">
    <source>
        <dbReference type="ARBA" id="ARBA00001974"/>
    </source>
</evidence>
<dbReference type="PANTHER" id="PTHR43014:SF2">
    <property type="entry name" value="MERCURIC REDUCTASE"/>
    <property type="match status" value="1"/>
</dbReference>
<dbReference type="PANTHER" id="PTHR43014">
    <property type="entry name" value="MERCURIC REDUCTASE"/>
    <property type="match status" value="1"/>
</dbReference>
<evidence type="ECO:0000259" key="4">
    <source>
        <dbReference type="Pfam" id="PF02852"/>
    </source>
</evidence>
<dbReference type="PRINTS" id="PR00411">
    <property type="entry name" value="PNDRDTASEI"/>
</dbReference>
<dbReference type="AlphaFoldDB" id="A0A2T1C5F2"/>
<accession>A0A2T1C5F2</accession>
<dbReference type="EMBL" id="PVWJ01000031">
    <property type="protein sequence ID" value="PSB03491.1"/>
    <property type="molecule type" value="Genomic_DNA"/>
</dbReference>
<comment type="caution">
    <text evidence="6">The sequence shown here is derived from an EMBL/GenBank/DDBJ whole genome shotgun (WGS) entry which is preliminary data.</text>
</comment>
<dbReference type="Gene3D" id="3.30.390.30">
    <property type="match status" value="1"/>
</dbReference>
<dbReference type="InterPro" id="IPR036188">
    <property type="entry name" value="FAD/NAD-bd_sf"/>
</dbReference>
<dbReference type="SUPFAM" id="SSF51905">
    <property type="entry name" value="FAD/NAD(P)-binding domain"/>
    <property type="match status" value="1"/>
</dbReference>
<comment type="cofactor">
    <cofactor evidence="1">
        <name>FAD</name>
        <dbReference type="ChEBI" id="CHEBI:57692"/>
    </cofactor>
</comment>
<evidence type="ECO:0000313" key="6">
    <source>
        <dbReference type="EMBL" id="PSB03491.1"/>
    </source>
</evidence>
<dbReference type="GO" id="GO:0050660">
    <property type="term" value="F:flavin adenine dinucleotide binding"/>
    <property type="evidence" value="ECO:0007669"/>
    <property type="project" value="TreeGrafter"/>
</dbReference>
<evidence type="ECO:0000256" key="2">
    <source>
        <dbReference type="ARBA" id="ARBA00022630"/>
    </source>
</evidence>
<dbReference type="OrthoDB" id="9807946at2"/>
<dbReference type="GO" id="GO:0003955">
    <property type="term" value="F:NAD(P)H dehydrogenase (quinone) activity"/>
    <property type="evidence" value="ECO:0007669"/>
    <property type="project" value="TreeGrafter"/>
</dbReference>
<dbReference type="Pfam" id="PF02852">
    <property type="entry name" value="Pyr_redox_dim"/>
    <property type="match status" value="1"/>
</dbReference>
<dbReference type="SUPFAM" id="SSF55424">
    <property type="entry name" value="FAD/NAD-linked reductases, dimerisation (C-terminal) domain"/>
    <property type="match status" value="1"/>
</dbReference>
<protein>
    <submittedName>
        <fullName evidence="6">Mercuric reductase</fullName>
    </submittedName>
</protein>
<feature type="domain" description="Pyridine nucleotide-disulphide oxidoreductase dimerisation" evidence="4">
    <location>
        <begin position="322"/>
        <end position="427"/>
    </location>
</feature>
<evidence type="ECO:0000259" key="5">
    <source>
        <dbReference type="Pfam" id="PF07992"/>
    </source>
</evidence>
<dbReference type="Gene3D" id="3.50.50.60">
    <property type="entry name" value="FAD/NAD(P)-binding domain"/>
    <property type="match status" value="2"/>
</dbReference>
<feature type="domain" description="FAD/NAD(P)-binding" evidence="5">
    <location>
        <begin position="5"/>
        <end position="290"/>
    </location>
</feature>
<dbReference type="InterPro" id="IPR016156">
    <property type="entry name" value="FAD/NAD-linked_Rdtase_dimer_sf"/>
</dbReference>
<name>A0A2T1C5F2_9CYAN</name>
<reference evidence="6 7" key="1">
    <citation type="submission" date="2018-02" db="EMBL/GenBank/DDBJ databases">
        <authorList>
            <person name="Cohen D.B."/>
            <person name="Kent A.D."/>
        </authorList>
    </citation>
    <scope>NUCLEOTIDE SEQUENCE [LARGE SCALE GENOMIC DNA]</scope>
    <source>
        <strain evidence="6 7">CCAP 1448/3</strain>
    </source>
</reference>
<keyword evidence="2" id="KW-0285">Flavoprotein</keyword>
<gene>
    <name evidence="6" type="ORF">C7B64_08370</name>
</gene>
<dbReference type="InterPro" id="IPR023753">
    <property type="entry name" value="FAD/NAD-binding_dom"/>
</dbReference>
<dbReference type="RefSeq" id="WP_106288191.1">
    <property type="nucleotide sequence ID" value="NZ_CAWNTC010000254.1"/>
</dbReference>
<evidence type="ECO:0000313" key="7">
    <source>
        <dbReference type="Proteomes" id="UP000238762"/>
    </source>
</evidence>
<dbReference type="Proteomes" id="UP000238762">
    <property type="component" value="Unassembled WGS sequence"/>
</dbReference>
<keyword evidence="3" id="KW-0274">FAD</keyword>
<proteinExistence type="predicted"/>
<dbReference type="InterPro" id="IPR004099">
    <property type="entry name" value="Pyr_nucl-diS_OxRdtase_dimer"/>
</dbReference>
<dbReference type="Pfam" id="PF07992">
    <property type="entry name" value="Pyr_redox_2"/>
    <property type="match status" value="1"/>
</dbReference>